<keyword evidence="3 7" id="KW-0456">Lyase</keyword>
<evidence type="ECO:0000256" key="6">
    <source>
        <dbReference type="ARBA" id="ARBA00031921"/>
    </source>
</evidence>
<dbReference type="NCBIfam" id="NF005074">
    <property type="entry name" value="PRK06498.1"/>
    <property type="match status" value="1"/>
</dbReference>
<dbReference type="InterPro" id="IPR006254">
    <property type="entry name" value="Isocitrate_lyase"/>
</dbReference>
<evidence type="ECO:0000256" key="2">
    <source>
        <dbReference type="ARBA" id="ARBA00022723"/>
    </source>
</evidence>
<dbReference type="PANTHER" id="PTHR21631:SF3">
    <property type="entry name" value="BIFUNCTIONAL GLYOXYLATE CYCLE PROTEIN"/>
    <property type="match status" value="1"/>
</dbReference>
<dbReference type="InterPro" id="IPR040442">
    <property type="entry name" value="Pyrv_kinase-like_dom_sf"/>
</dbReference>
<proteinExistence type="predicted"/>
<evidence type="ECO:0000256" key="1">
    <source>
        <dbReference type="ARBA" id="ARBA00017446"/>
    </source>
</evidence>
<accession>A0ABY8NE35</accession>
<comment type="catalytic activity">
    <reaction evidence="4">
        <text>D-threo-isocitrate = glyoxylate + succinate</text>
        <dbReference type="Rhea" id="RHEA:13245"/>
        <dbReference type="ChEBI" id="CHEBI:15562"/>
        <dbReference type="ChEBI" id="CHEBI:30031"/>
        <dbReference type="ChEBI" id="CHEBI:36655"/>
        <dbReference type="EC" id="4.1.3.1"/>
    </reaction>
</comment>
<dbReference type="Proteomes" id="UP001236500">
    <property type="component" value="Chromosome"/>
</dbReference>
<evidence type="ECO:0000313" key="8">
    <source>
        <dbReference type="Proteomes" id="UP001236500"/>
    </source>
</evidence>
<dbReference type="EMBL" id="CP118605">
    <property type="protein sequence ID" value="WGL17053.1"/>
    <property type="molecule type" value="Genomic_DNA"/>
</dbReference>
<evidence type="ECO:0000313" key="7">
    <source>
        <dbReference type="EMBL" id="WGL17053.1"/>
    </source>
</evidence>
<dbReference type="InterPro" id="IPR015813">
    <property type="entry name" value="Pyrv/PenolPyrv_kinase-like_dom"/>
</dbReference>
<dbReference type="RefSeq" id="WP_280320869.1">
    <property type="nucleotide sequence ID" value="NZ_CP118605.1"/>
</dbReference>
<dbReference type="PANTHER" id="PTHR21631">
    <property type="entry name" value="ISOCITRATE LYASE/MALATE SYNTHASE"/>
    <property type="match status" value="1"/>
</dbReference>
<reference evidence="7 8" key="1">
    <citation type="submission" date="2023-02" db="EMBL/GenBank/DDBJ databases">
        <title>Description and genomic characterization of Microbulbifer bruguierae sp. nov., isolated from the sediment of mangrove plant Bruguiera sexangula.</title>
        <authorList>
            <person name="Long M."/>
        </authorList>
    </citation>
    <scope>NUCLEOTIDE SEQUENCE [LARGE SCALE GENOMIC DNA]</scope>
    <source>
        <strain evidence="7 8">H12</strain>
    </source>
</reference>
<protein>
    <recommendedName>
        <fullName evidence="1">Isocitrate lyase</fullName>
    </recommendedName>
    <alternativeName>
        <fullName evidence="5">Isocitrase</fullName>
    </alternativeName>
    <alternativeName>
        <fullName evidence="6">Isocitratase</fullName>
    </alternativeName>
</protein>
<evidence type="ECO:0000256" key="5">
    <source>
        <dbReference type="ARBA" id="ARBA00031022"/>
    </source>
</evidence>
<dbReference type="SUPFAM" id="SSF51621">
    <property type="entry name" value="Phosphoenolpyruvate/pyruvate domain"/>
    <property type="match status" value="1"/>
</dbReference>
<sequence>MSNYSKEIQAAAKLCDTNGSSWDAINPESVARMRLQNKFKTGLDIAKYTADIMRKDMDAYDKDCTKYTQSLGCWHGFIGQQKMISIKKHFEGNTDRRYLYLSGWMVAALRSEFGPLPDQSMHEKTAVAGLIEELYTFLRQADARELGGLFRELDAAREAGDQVKEKSIQNKIDNHVTHVVPIIADIDAGFGNAEATYLLAKKMIEAGACCIQIENQVSDEKQCGHQDGKVTVPHEDFLAKIRAVRYAFLELGVDNGVIVARTDSLGAGLTKQIAVTKEPGDLGDQYNAFLDCEEVSAGDLANGDVIINRNGKLLRPKRLASNLFQFRKGTGEARCVLDSVTSLQNGADLIWIETEKPHVRQIGAMMEEIRKQVPNAKLVYNNSPSFNWTLNFRQQVFDTWQEEGKDVSAYNRENLMSAEYDDTELSKLADEKIRTFQADAAREAGIFHHLITLPTYHTAALSTDNLAKEYFGEKGMLGYVEGVQRKEIRQGIACVKHQNMAGSDMGDDHKEYFAGEAALKAAGTDNTMNQFS</sequence>
<organism evidence="7 8">
    <name type="scientific">Microbulbifer bruguierae</name>
    <dbReference type="NCBI Taxonomy" id="3029061"/>
    <lineage>
        <taxon>Bacteria</taxon>
        <taxon>Pseudomonadati</taxon>
        <taxon>Pseudomonadota</taxon>
        <taxon>Gammaproteobacteria</taxon>
        <taxon>Cellvibrionales</taxon>
        <taxon>Microbulbiferaceae</taxon>
        <taxon>Microbulbifer</taxon>
    </lineage>
</organism>
<keyword evidence="2" id="KW-0479">Metal-binding</keyword>
<dbReference type="Gene3D" id="3.20.20.60">
    <property type="entry name" value="Phosphoenolpyruvate-binding domains"/>
    <property type="match status" value="1"/>
</dbReference>
<evidence type="ECO:0000256" key="4">
    <source>
        <dbReference type="ARBA" id="ARBA00023531"/>
    </source>
</evidence>
<dbReference type="PIRSF" id="PIRSF001362">
    <property type="entry name" value="Isocit_lyase"/>
    <property type="match status" value="1"/>
</dbReference>
<dbReference type="Pfam" id="PF00463">
    <property type="entry name" value="ICL"/>
    <property type="match status" value="3"/>
</dbReference>
<name>A0ABY8NE35_9GAMM</name>
<dbReference type="GO" id="GO:0004451">
    <property type="term" value="F:isocitrate lyase activity"/>
    <property type="evidence" value="ECO:0007669"/>
    <property type="project" value="UniProtKB-EC"/>
</dbReference>
<gene>
    <name evidence="7" type="ORF">PVT68_01835</name>
</gene>
<dbReference type="InterPro" id="IPR039556">
    <property type="entry name" value="ICL/PEPM"/>
</dbReference>
<keyword evidence="8" id="KW-1185">Reference proteome</keyword>
<dbReference type="CDD" id="cd00377">
    <property type="entry name" value="ICL_PEPM"/>
    <property type="match status" value="1"/>
</dbReference>
<evidence type="ECO:0000256" key="3">
    <source>
        <dbReference type="ARBA" id="ARBA00023239"/>
    </source>
</evidence>